<sequence>MSVSSSGSAAYSGSLEGSNAQRGLWSSRLAFILAATGSAVGLGNIWKFPYVTGENGGGAFVLVYLLCIAIIGIPIMMAEVMIGRRGGHSPVNSIKAIAQRDGLNPAWKLVGAVGILAGFLILSFYSVIGGWAISYVGTTASGQLSGQTADAVGAIFSGLLSNPGTLLLWHTVFMALVMLVVAKGVRSGLERAVSILMPALFVLLLIVVGYAMTTGHFGQAAAFLFQPDFSKLTTSGVLVALGHAFFTLSLGMAVMMAYGSYLPKKISIAKTSITVSVIDTGVALLAGLAIFPIVFANGLEPGAGPGLIFQTLPLAFGQMPMGSLFGTLFFVLLIFAAWTSGISLLEPIVEWLEEQKGMNRTVSTLAAGVVCWALGIASILSLNLWADFAPLGFIPMLEGKTIFDLLDFFTANILLPLGGLLVALMAGWVMSKPAMEKELALSPGTFNLWFVTVRFITPIAVGVVFIYNLM</sequence>
<dbReference type="InterPro" id="IPR047218">
    <property type="entry name" value="YocR/YhdH-like"/>
</dbReference>
<dbReference type="EMBL" id="WBMP01000010">
    <property type="protein sequence ID" value="KAE8545128.1"/>
    <property type="molecule type" value="Genomic_DNA"/>
</dbReference>
<dbReference type="PANTHER" id="PTHR42948">
    <property type="entry name" value="TRANSPORTER"/>
    <property type="match status" value="1"/>
</dbReference>
<keyword evidence="2 6" id="KW-0813">Transport</keyword>
<evidence type="ECO:0000256" key="4">
    <source>
        <dbReference type="ARBA" id="ARBA00022989"/>
    </source>
</evidence>
<feature type="transmembrane region" description="Helical" evidence="7">
    <location>
        <begin position="166"/>
        <end position="185"/>
    </location>
</feature>
<evidence type="ECO:0000256" key="5">
    <source>
        <dbReference type="ARBA" id="ARBA00023136"/>
    </source>
</evidence>
<accession>A0A833JP28</accession>
<evidence type="ECO:0000256" key="1">
    <source>
        <dbReference type="ARBA" id="ARBA00004141"/>
    </source>
</evidence>
<evidence type="ECO:0000256" key="3">
    <source>
        <dbReference type="ARBA" id="ARBA00022692"/>
    </source>
</evidence>
<feature type="transmembrane region" description="Helical" evidence="7">
    <location>
        <begin position="406"/>
        <end position="428"/>
    </location>
</feature>
<dbReference type="NCBIfam" id="NF037979">
    <property type="entry name" value="Na_transp"/>
    <property type="match status" value="1"/>
</dbReference>
<dbReference type="AlphaFoldDB" id="A0A833JP28"/>
<dbReference type="GO" id="GO:0016020">
    <property type="term" value="C:membrane"/>
    <property type="evidence" value="ECO:0007669"/>
    <property type="project" value="UniProtKB-SubCell"/>
</dbReference>
<evidence type="ECO:0000256" key="7">
    <source>
        <dbReference type="SAM" id="Phobius"/>
    </source>
</evidence>
<comment type="subcellular location">
    <subcellularLocation>
        <location evidence="1">Membrane</location>
        <topology evidence="1">Multi-pass membrane protein</topology>
    </subcellularLocation>
</comment>
<comment type="caution">
    <text evidence="8">The sequence shown here is derived from an EMBL/GenBank/DDBJ whole genome shotgun (WGS) entry which is preliminary data.</text>
</comment>
<dbReference type="PANTHER" id="PTHR42948:SF1">
    <property type="entry name" value="TRANSPORTER"/>
    <property type="match status" value="1"/>
</dbReference>
<evidence type="ECO:0000256" key="6">
    <source>
        <dbReference type="RuleBase" id="RU003732"/>
    </source>
</evidence>
<dbReference type="SUPFAM" id="SSF161070">
    <property type="entry name" value="SNF-like"/>
    <property type="match status" value="1"/>
</dbReference>
<dbReference type="PROSITE" id="PS50267">
    <property type="entry name" value="NA_NEUROTRAN_SYMP_3"/>
    <property type="match status" value="1"/>
</dbReference>
<feature type="transmembrane region" description="Helical" evidence="7">
    <location>
        <begin position="448"/>
        <end position="467"/>
    </location>
</feature>
<dbReference type="PROSITE" id="PS00610">
    <property type="entry name" value="NA_NEUROTRAN_SYMP_1"/>
    <property type="match status" value="1"/>
</dbReference>
<keyword evidence="4 7" id="KW-1133">Transmembrane helix</keyword>
<gene>
    <name evidence="8" type="ORF">F6453_2459</name>
</gene>
<dbReference type="Pfam" id="PF00209">
    <property type="entry name" value="SNF"/>
    <property type="match status" value="2"/>
</dbReference>
<keyword evidence="6" id="KW-0769">Symport</keyword>
<feature type="transmembrane region" description="Helical" evidence="7">
    <location>
        <begin position="365"/>
        <end position="386"/>
    </location>
</feature>
<dbReference type="PRINTS" id="PR00176">
    <property type="entry name" value="NANEUSMPORT"/>
</dbReference>
<proteinExistence type="inferred from homology"/>
<dbReference type="RefSeq" id="WP_023011167.1">
    <property type="nucleotide sequence ID" value="NZ_CAXEXJ010000025.1"/>
</dbReference>
<evidence type="ECO:0000313" key="8">
    <source>
        <dbReference type="EMBL" id="KAE8545128.1"/>
    </source>
</evidence>
<feature type="transmembrane region" description="Helical" evidence="7">
    <location>
        <begin position="29"/>
        <end position="46"/>
    </location>
</feature>
<dbReference type="CDD" id="cd10336">
    <property type="entry name" value="SLC6sbd_Tyt1-Like"/>
    <property type="match status" value="1"/>
</dbReference>
<protein>
    <recommendedName>
        <fullName evidence="6">Transporter</fullName>
    </recommendedName>
</protein>
<dbReference type="GO" id="GO:0015293">
    <property type="term" value="F:symporter activity"/>
    <property type="evidence" value="ECO:0007669"/>
    <property type="project" value="UniProtKB-KW"/>
</dbReference>
<feature type="transmembrane region" description="Helical" evidence="7">
    <location>
        <begin position="109"/>
        <end position="133"/>
    </location>
</feature>
<evidence type="ECO:0000256" key="2">
    <source>
        <dbReference type="ARBA" id="ARBA00022448"/>
    </source>
</evidence>
<reference evidence="8 9" key="1">
    <citation type="submission" date="2019-10" db="EMBL/GenBank/DDBJ databases">
        <title>Draft genome sequence of Marinobacter hydrocarbonoclasticus NCT7M from the microbiome of the marine copepod.</title>
        <authorList>
            <person name="Nuttall R."/>
            <person name="Sharma G."/>
            <person name="Moisander P."/>
        </authorList>
    </citation>
    <scope>NUCLEOTIDE SEQUENCE [LARGE SCALE GENOMIC DNA]</scope>
    <source>
        <strain evidence="8 9">NCT7M</strain>
    </source>
</reference>
<feature type="transmembrane region" description="Helical" evidence="7">
    <location>
        <begin position="324"/>
        <end position="345"/>
    </location>
</feature>
<feature type="transmembrane region" description="Helical" evidence="7">
    <location>
        <begin position="232"/>
        <end position="261"/>
    </location>
</feature>
<feature type="transmembrane region" description="Helical" evidence="7">
    <location>
        <begin position="58"/>
        <end position="78"/>
    </location>
</feature>
<dbReference type="InterPro" id="IPR037272">
    <property type="entry name" value="SNS_sf"/>
</dbReference>
<keyword evidence="5 7" id="KW-0472">Membrane</keyword>
<dbReference type="InterPro" id="IPR000175">
    <property type="entry name" value="Na/ntran_symport"/>
</dbReference>
<feature type="transmembrane region" description="Helical" evidence="7">
    <location>
        <begin position="192"/>
        <end position="212"/>
    </location>
</feature>
<keyword evidence="3 6" id="KW-0812">Transmembrane</keyword>
<organism evidence="8 9">
    <name type="scientific">Marinobacter nauticus</name>
    <name type="common">Marinobacter hydrocarbonoclasticus</name>
    <name type="synonym">Marinobacter aquaeolei</name>
    <dbReference type="NCBI Taxonomy" id="2743"/>
    <lineage>
        <taxon>Bacteria</taxon>
        <taxon>Pseudomonadati</taxon>
        <taxon>Pseudomonadota</taxon>
        <taxon>Gammaproteobacteria</taxon>
        <taxon>Pseudomonadales</taxon>
        <taxon>Marinobacteraceae</taxon>
        <taxon>Marinobacter</taxon>
    </lineage>
</organism>
<evidence type="ECO:0000313" key="9">
    <source>
        <dbReference type="Proteomes" id="UP000469950"/>
    </source>
</evidence>
<name>A0A833JP28_MARNT</name>
<comment type="similarity">
    <text evidence="6">Belongs to the sodium:neurotransmitter symporter (SNF) (TC 2.A.22) family.</text>
</comment>
<dbReference type="Proteomes" id="UP000469950">
    <property type="component" value="Unassembled WGS sequence"/>
</dbReference>
<feature type="transmembrane region" description="Helical" evidence="7">
    <location>
        <begin position="273"/>
        <end position="295"/>
    </location>
</feature>